<feature type="chain" id="PRO_5042461640" evidence="1">
    <location>
        <begin position="24"/>
        <end position="219"/>
    </location>
</feature>
<reference evidence="2" key="1">
    <citation type="submission" date="2023-10" db="EMBL/GenBank/DDBJ databases">
        <authorList>
            <person name="Hackl T."/>
        </authorList>
    </citation>
    <scope>NUCLEOTIDE SEQUENCE</scope>
</reference>
<evidence type="ECO:0000256" key="1">
    <source>
        <dbReference type="SAM" id="SignalP"/>
    </source>
</evidence>
<accession>A0AAI8V4Y8</accession>
<dbReference type="EMBL" id="CAUWAG010000003">
    <property type="protein sequence ID" value="CAJ2501038.1"/>
    <property type="molecule type" value="Genomic_DNA"/>
</dbReference>
<proteinExistence type="predicted"/>
<gene>
    <name evidence="2" type="ORF">KHLLAP_LOCUS1506</name>
</gene>
<feature type="signal peptide" evidence="1">
    <location>
        <begin position="1"/>
        <end position="23"/>
    </location>
</feature>
<name>A0AAI8V4Y8_9PEZI</name>
<evidence type="ECO:0000313" key="2">
    <source>
        <dbReference type="EMBL" id="CAJ2501038.1"/>
    </source>
</evidence>
<dbReference type="AlphaFoldDB" id="A0AAI8V4Y8"/>
<organism evidence="2 3">
    <name type="scientific">Anthostomella pinea</name>
    <dbReference type="NCBI Taxonomy" id="933095"/>
    <lineage>
        <taxon>Eukaryota</taxon>
        <taxon>Fungi</taxon>
        <taxon>Dikarya</taxon>
        <taxon>Ascomycota</taxon>
        <taxon>Pezizomycotina</taxon>
        <taxon>Sordariomycetes</taxon>
        <taxon>Xylariomycetidae</taxon>
        <taxon>Xylariales</taxon>
        <taxon>Xylariaceae</taxon>
        <taxon>Anthostomella</taxon>
    </lineage>
</organism>
<comment type="caution">
    <text evidence="2">The sequence shown here is derived from an EMBL/GenBank/DDBJ whole genome shotgun (WGS) entry which is preliminary data.</text>
</comment>
<keyword evidence="3" id="KW-1185">Reference proteome</keyword>
<sequence length="219" mass="22583">MASLKKLTLALLSSIIMASSSLAIASAVGTTTSTQTAACPTGTTPASIYAPTMHYLHPAEPDLADGPVSELHIQRQGNASTLEQVAIFSGIPARAKTCTLNWAQADLGGRHFAVDANGLLEVLQLSSLPLPSDSNALTAASVAPFVDAATAAGNVVLHPDTTGWDSPAYGVGTHIAGFVDCAEEIYLRVAVDGRMGRASDGHVYLGQDFQNGLFVTSTC</sequence>
<protein>
    <submittedName>
        <fullName evidence="2">Uu.00g038910.m01.CDS01</fullName>
    </submittedName>
</protein>
<dbReference type="Proteomes" id="UP001295740">
    <property type="component" value="Unassembled WGS sequence"/>
</dbReference>
<keyword evidence="1" id="KW-0732">Signal</keyword>
<evidence type="ECO:0000313" key="3">
    <source>
        <dbReference type="Proteomes" id="UP001295740"/>
    </source>
</evidence>